<comment type="subcellular location">
    <subcellularLocation>
        <location evidence="1">Membrane</location>
        <topology evidence="1">Multi-pass membrane protein</topology>
    </subcellularLocation>
</comment>
<feature type="transmembrane region" description="Helical" evidence="6">
    <location>
        <begin position="290"/>
        <end position="308"/>
    </location>
</feature>
<gene>
    <name evidence="7" type="primary">ytvI</name>
    <name evidence="7" type="ORF">ACE41H_11120</name>
</gene>
<dbReference type="RefSeq" id="WP_375355315.1">
    <property type="nucleotide sequence ID" value="NZ_JBHHMI010000008.1"/>
</dbReference>
<evidence type="ECO:0000313" key="8">
    <source>
        <dbReference type="Proteomes" id="UP001580346"/>
    </source>
</evidence>
<dbReference type="PANTHER" id="PTHR21716:SF68">
    <property type="entry name" value="TRANSPORT PROTEIN YTVI-RELATED"/>
    <property type="match status" value="1"/>
</dbReference>
<evidence type="ECO:0000313" key="7">
    <source>
        <dbReference type="EMBL" id="MFB5267330.1"/>
    </source>
</evidence>
<evidence type="ECO:0000256" key="2">
    <source>
        <dbReference type="ARBA" id="ARBA00009773"/>
    </source>
</evidence>
<evidence type="ECO:0000256" key="6">
    <source>
        <dbReference type="SAM" id="Phobius"/>
    </source>
</evidence>
<evidence type="ECO:0000256" key="4">
    <source>
        <dbReference type="ARBA" id="ARBA00022989"/>
    </source>
</evidence>
<accession>A0ABV5ASZ1</accession>
<keyword evidence="8" id="KW-1185">Reference proteome</keyword>
<comment type="similarity">
    <text evidence="2">Belongs to the autoinducer-2 exporter (AI-2E) (TC 2.A.86) family.</text>
</comment>
<evidence type="ECO:0000256" key="3">
    <source>
        <dbReference type="ARBA" id="ARBA00022692"/>
    </source>
</evidence>
<keyword evidence="5 6" id="KW-0472">Membrane</keyword>
<feature type="transmembrane region" description="Helical" evidence="6">
    <location>
        <begin position="314"/>
        <end position="331"/>
    </location>
</feature>
<feature type="transmembrane region" description="Helical" evidence="6">
    <location>
        <begin position="52"/>
        <end position="73"/>
    </location>
</feature>
<proteinExistence type="inferred from homology"/>
<dbReference type="NCBIfam" id="TIGR02872">
    <property type="entry name" value="spore_ytvI"/>
    <property type="match status" value="1"/>
</dbReference>
<dbReference type="PANTHER" id="PTHR21716">
    <property type="entry name" value="TRANSMEMBRANE PROTEIN"/>
    <property type="match status" value="1"/>
</dbReference>
<dbReference type="InterPro" id="IPR014227">
    <property type="entry name" value="YtvI-like"/>
</dbReference>
<keyword evidence="3 6" id="KW-0812">Transmembrane</keyword>
<keyword evidence="4 6" id="KW-1133">Transmembrane helix</keyword>
<dbReference type="InterPro" id="IPR002549">
    <property type="entry name" value="AI-2E-like"/>
</dbReference>
<feature type="transmembrane region" description="Helical" evidence="6">
    <location>
        <begin position="201"/>
        <end position="225"/>
    </location>
</feature>
<organism evidence="7 8">
    <name type="scientific">Paenibacillus enshidis</name>
    <dbReference type="NCBI Taxonomy" id="1458439"/>
    <lineage>
        <taxon>Bacteria</taxon>
        <taxon>Bacillati</taxon>
        <taxon>Bacillota</taxon>
        <taxon>Bacilli</taxon>
        <taxon>Bacillales</taxon>
        <taxon>Paenibacillaceae</taxon>
        <taxon>Paenibacillus</taxon>
    </lineage>
</organism>
<dbReference type="Pfam" id="PF01594">
    <property type="entry name" value="AI-2E_transport"/>
    <property type="match status" value="1"/>
</dbReference>
<protein>
    <submittedName>
        <fullName evidence="7">Sporulation integral membrane protein YtvI</fullName>
    </submittedName>
</protein>
<sequence length="343" mass="37602">MSGKQLIFIASGLVLLYGTFTVGAPFLLAFIIAIFLEPMVGFLMNRLKMSRVIACTVSSTAFLVLLLVLAYILGLQVFTQLVEYWRNAPAYFQSANEFLQNTVVQAEGLFQQLPAETANGIETFMENVSNYAMSLVNALSSGVLSFAKEIPNMFIFFIVFCVAVYLFSFSLDTMRASVLSFFEEKSRDQVSDVLASLKKSIFGFLRAQIILCILTYVETLIGLLILGVDYPLAIALLVMLVDLLPILGVGSVLVPWAVYLFITGDIFTGIGLIILFIAITVLRRVIEPKVIGDAVGIGALPALISLYVGFKLVGVVGFFIGPLVIIIYSAMRKAGLFQIKIKF</sequence>
<name>A0ABV5ASZ1_9BACL</name>
<evidence type="ECO:0000256" key="1">
    <source>
        <dbReference type="ARBA" id="ARBA00004141"/>
    </source>
</evidence>
<dbReference type="EMBL" id="JBHHMI010000008">
    <property type="protein sequence ID" value="MFB5267330.1"/>
    <property type="molecule type" value="Genomic_DNA"/>
</dbReference>
<feature type="transmembrane region" description="Helical" evidence="6">
    <location>
        <begin position="232"/>
        <end position="250"/>
    </location>
</feature>
<reference evidence="7 8" key="1">
    <citation type="submission" date="2024-09" db="EMBL/GenBank/DDBJ databases">
        <title>Paenibacillus zeirhizospherea sp. nov., isolated from surface of the maize (Zea mays) roots in a horticulture field, Hungary.</title>
        <authorList>
            <person name="Marton D."/>
            <person name="Farkas M."/>
            <person name="Bedics A."/>
            <person name="Toth E."/>
            <person name="Tancsics A."/>
            <person name="Boka K."/>
            <person name="Maroti G."/>
            <person name="Kriszt B."/>
            <person name="Cserhati M."/>
        </authorList>
    </citation>
    <scope>NUCLEOTIDE SEQUENCE [LARGE SCALE GENOMIC DNA]</scope>
    <source>
        <strain evidence="7 8">KCTC 33519</strain>
    </source>
</reference>
<feature type="transmembrane region" description="Helical" evidence="6">
    <location>
        <begin position="6"/>
        <end position="36"/>
    </location>
</feature>
<evidence type="ECO:0000256" key="5">
    <source>
        <dbReference type="ARBA" id="ARBA00023136"/>
    </source>
</evidence>
<dbReference type="Proteomes" id="UP001580346">
    <property type="component" value="Unassembled WGS sequence"/>
</dbReference>
<feature type="transmembrane region" description="Helical" evidence="6">
    <location>
        <begin position="154"/>
        <end position="171"/>
    </location>
</feature>
<feature type="transmembrane region" description="Helical" evidence="6">
    <location>
        <begin position="256"/>
        <end position="278"/>
    </location>
</feature>
<comment type="caution">
    <text evidence="7">The sequence shown here is derived from an EMBL/GenBank/DDBJ whole genome shotgun (WGS) entry which is preliminary data.</text>
</comment>